<evidence type="ECO:0000313" key="5">
    <source>
        <dbReference type="EMBL" id="GAN01375.1"/>
    </source>
</evidence>
<evidence type="ECO:0000313" key="6">
    <source>
        <dbReference type="Proteomes" id="UP000053815"/>
    </source>
</evidence>
<keyword evidence="1" id="KW-0677">Repeat</keyword>
<dbReference type="PANTHER" id="PTHR24198">
    <property type="entry name" value="ANKYRIN REPEAT AND PROTEIN KINASE DOMAIN-CONTAINING PROTEIN"/>
    <property type="match status" value="1"/>
</dbReference>
<dbReference type="PANTHER" id="PTHR24198:SF165">
    <property type="entry name" value="ANKYRIN REPEAT-CONTAINING PROTEIN-RELATED"/>
    <property type="match status" value="1"/>
</dbReference>
<evidence type="ECO:0000256" key="4">
    <source>
        <dbReference type="SAM" id="MobiDB-lite"/>
    </source>
</evidence>
<dbReference type="InterPro" id="IPR002110">
    <property type="entry name" value="Ankyrin_rpt"/>
</dbReference>
<proteinExistence type="predicted"/>
<evidence type="ECO:0000256" key="1">
    <source>
        <dbReference type="ARBA" id="ARBA00022737"/>
    </source>
</evidence>
<keyword evidence="6" id="KW-1185">Reference proteome</keyword>
<dbReference type="OrthoDB" id="9995210at2759"/>
<dbReference type="Pfam" id="PF12796">
    <property type="entry name" value="Ank_2"/>
    <property type="match status" value="1"/>
</dbReference>
<name>A0A0C9LQB3_9FUNG</name>
<keyword evidence="2 3" id="KW-0040">ANK repeat</keyword>
<dbReference type="InterPro" id="IPR036770">
    <property type="entry name" value="Ankyrin_rpt-contain_sf"/>
</dbReference>
<reference evidence="5" key="1">
    <citation type="submission" date="2014-09" db="EMBL/GenBank/DDBJ databases">
        <title>Draft genome sequence of an oleaginous Mucoromycotina fungus Mucor ambiguus NBRC6742.</title>
        <authorList>
            <person name="Takeda I."/>
            <person name="Yamane N."/>
            <person name="Morita T."/>
            <person name="Tamano K."/>
            <person name="Machida M."/>
            <person name="Baker S."/>
            <person name="Koike H."/>
        </authorList>
    </citation>
    <scope>NUCLEOTIDE SEQUENCE</scope>
    <source>
        <strain evidence="5">NBRC 6742</strain>
    </source>
</reference>
<sequence>MTEDQGAPANELMLSLCRNDQEEELEALLGEGNCDVSFTDGAGNTAAHYAAKAGSIGCLEVLVNHDDIDLDIKNTLEGQTPLHIAVQHADQDHEMALAMVELLLAGGADPKIADRRKLTPIMMVNPKYQDIKEKLDEASVAIDLDDSDIANDDDVDDDGSASESD</sequence>
<feature type="repeat" description="ANK" evidence="3">
    <location>
        <begin position="77"/>
        <end position="115"/>
    </location>
</feature>
<dbReference type="PROSITE" id="PS50297">
    <property type="entry name" value="ANK_REP_REGION"/>
    <property type="match status" value="1"/>
</dbReference>
<organism evidence="5">
    <name type="scientific">Mucor ambiguus</name>
    <dbReference type="NCBI Taxonomy" id="91626"/>
    <lineage>
        <taxon>Eukaryota</taxon>
        <taxon>Fungi</taxon>
        <taxon>Fungi incertae sedis</taxon>
        <taxon>Mucoromycota</taxon>
        <taxon>Mucoromycotina</taxon>
        <taxon>Mucoromycetes</taxon>
        <taxon>Mucorales</taxon>
        <taxon>Mucorineae</taxon>
        <taxon>Mucoraceae</taxon>
        <taxon>Mucor</taxon>
    </lineage>
</organism>
<dbReference type="EMBL" id="DF836296">
    <property type="protein sequence ID" value="GAN01375.1"/>
    <property type="molecule type" value="Genomic_DNA"/>
</dbReference>
<feature type="compositionally biased region" description="Acidic residues" evidence="4">
    <location>
        <begin position="143"/>
        <end position="165"/>
    </location>
</feature>
<accession>A0A0C9LQB3</accession>
<dbReference type="PROSITE" id="PS50088">
    <property type="entry name" value="ANK_REPEAT"/>
    <property type="match status" value="1"/>
</dbReference>
<protein>
    <submittedName>
        <fullName evidence="5">Ankyrin</fullName>
    </submittedName>
</protein>
<dbReference type="SUPFAM" id="SSF48403">
    <property type="entry name" value="Ankyrin repeat"/>
    <property type="match status" value="1"/>
</dbReference>
<dbReference type="STRING" id="91626.A0A0C9LQB3"/>
<dbReference type="SMART" id="SM00248">
    <property type="entry name" value="ANK"/>
    <property type="match status" value="2"/>
</dbReference>
<evidence type="ECO:0000256" key="3">
    <source>
        <dbReference type="PROSITE-ProRule" id="PRU00023"/>
    </source>
</evidence>
<evidence type="ECO:0000256" key="2">
    <source>
        <dbReference type="ARBA" id="ARBA00023043"/>
    </source>
</evidence>
<gene>
    <name evidence="5" type="ORF">MAM1_0007d00808</name>
</gene>
<dbReference type="Gene3D" id="1.25.40.20">
    <property type="entry name" value="Ankyrin repeat-containing domain"/>
    <property type="match status" value="1"/>
</dbReference>
<feature type="region of interest" description="Disordered" evidence="4">
    <location>
        <begin position="142"/>
        <end position="165"/>
    </location>
</feature>
<dbReference type="PRINTS" id="PR01415">
    <property type="entry name" value="ANKYRIN"/>
</dbReference>
<dbReference type="Proteomes" id="UP000053815">
    <property type="component" value="Unassembled WGS sequence"/>
</dbReference>
<dbReference type="AlphaFoldDB" id="A0A0C9LQB3"/>